<accession>A0ABR2Q3S6</accession>
<name>A0ABR2Q3S6_9ROSI</name>
<dbReference type="EMBL" id="JBBPBN010000046">
    <property type="protein sequence ID" value="KAK8995350.1"/>
    <property type="molecule type" value="Genomic_DNA"/>
</dbReference>
<organism evidence="2 3">
    <name type="scientific">Hibiscus sabdariffa</name>
    <name type="common">roselle</name>
    <dbReference type="NCBI Taxonomy" id="183260"/>
    <lineage>
        <taxon>Eukaryota</taxon>
        <taxon>Viridiplantae</taxon>
        <taxon>Streptophyta</taxon>
        <taxon>Embryophyta</taxon>
        <taxon>Tracheophyta</taxon>
        <taxon>Spermatophyta</taxon>
        <taxon>Magnoliopsida</taxon>
        <taxon>eudicotyledons</taxon>
        <taxon>Gunneridae</taxon>
        <taxon>Pentapetalae</taxon>
        <taxon>rosids</taxon>
        <taxon>malvids</taxon>
        <taxon>Malvales</taxon>
        <taxon>Malvaceae</taxon>
        <taxon>Malvoideae</taxon>
        <taxon>Hibiscus</taxon>
    </lineage>
</organism>
<dbReference type="Proteomes" id="UP001396334">
    <property type="component" value="Unassembled WGS sequence"/>
</dbReference>
<evidence type="ECO:0000313" key="2">
    <source>
        <dbReference type="EMBL" id="KAK8995350.1"/>
    </source>
</evidence>
<evidence type="ECO:0000256" key="1">
    <source>
        <dbReference type="SAM" id="MobiDB-lite"/>
    </source>
</evidence>
<proteinExistence type="predicted"/>
<reference evidence="2 3" key="1">
    <citation type="journal article" date="2024" name="G3 (Bethesda)">
        <title>Genome assembly of Hibiscus sabdariffa L. provides insights into metabolisms of medicinal natural products.</title>
        <authorList>
            <person name="Kim T."/>
        </authorList>
    </citation>
    <scope>NUCLEOTIDE SEQUENCE [LARGE SCALE GENOMIC DNA]</scope>
    <source>
        <strain evidence="2">TK-2024</strain>
        <tissue evidence="2">Old leaves</tissue>
    </source>
</reference>
<comment type="caution">
    <text evidence="2">The sequence shown here is derived from an EMBL/GenBank/DDBJ whole genome shotgun (WGS) entry which is preliminary data.</text>
</comment>
<protein>
    <submittedName>
        <fullName evidence="2">Uncharacterized protein</fullName>
    </submittedName>
</protein>
<feature type="region of interest" description="Disordered" evidence="1">
    <location>
        <begin position="1"/>
        <end position="20"/>
    </location>
</feature>
<gene>
    <name evidence="2" type="ORF">V6N11_069787</name>
</gene>
<feature type="compositionally biased region" description="Basic and acidic residues" evidence="1">
    <location>
        <begin position="1"/>
        <end position="17"/>
    </location>
</feature>
<keyword evidence="3" id="KW-1185">Reference proteome</keyword>
<sequence>MVTNNDEAKDAHMEARRQKNFVAKSATKTQKVKEELEDKAEALVTNEVEVCKLRLAKERTEVMVFHDYQCLTRR</sequence>
<evidence type="ECO:0000313" key="3">
    <source>
        <dbReference type="Proteomes" id="UP001396334"/>
    </source>
</evidence>